<dbReference type="Proteomes" id="UP001305414">
    <property type="component" value="Unassembled WGS sequence"/>
</dbReference>
<evidence type="ECO:0000313" key="1">
    <source>
        <dbReference type="EMBL" id="KAK5625366.1"/>
    </source>
</evidence>
<proteinExistence type="predicted"/>
<dbReference type="AlphaFoldDB" id="A0AAN7UGU0"/>
<sequence>MAHAVVTTDVGNVDRLWGEGWRSAENRIPYIAEKLAQNSVSRTSINHSHVYDEETHKSVHPMFDLAGESPAELSLQYSHLLGSTCNLAPHGS</sequence>
<comment type="caution">
    <text evidence="1">The sequence shown here is derived from an EMBL/GenBank/DDBJ whole genome shotgun (WGS) entry which is preliminary data.</text>
</comment>
<protein>
    <submittedName>
        <fullName evidence="1">Uncharacterized protein</fullName>
    </submittedName>
</protein>
<keyword evidence="2" id="KW-1185">Reference proteome</keyword>
<organism evidence="1 2">
    <name type="scientific">Xylaria bambusicola</name>
    <dbReference type="NCBI Taxonomy" id="326684"/>
    <lineage>
        <taxon>Eukaryota</taxon>
        <taxon>Fungi</taxon>
        <taxon>Dikarya</taxon>
        <taxon>Ascomycota</taxon>
        <taxon>Pezizomycotina</taxon>
        <taxon>Sordariomycetes</taxon>
        <taxon>Xylariomycetidae</taxon>
        <taxon>Xylariales</taxon>
        <taxon>Xylariaceae</taxon>
        <taxon>Xylaria</taxon>
    </lineage>
</organism>
<gene>
    <name evidence="1" type="ORF">RRF57_001082</name>
</gene>
<accession>A0AAN7UGU0</accession>
<reference evidence="1 2" key="1">
    <citation type="submission" date="2023-10" db="EMBL/GenBank/DDBJ databases">
        <title>Draft genome sequence of Xylaria bambusicola isolate GMP-LS, the root and basal stem rot pathogen of sugarcane in Indonesia.</title>
        <authorList>
            <person name="Selvaraj P."/>
            <person name="Muralishankar V."/>
            <person name="Muruganantham S."/>
            <person name="Sp S."/>
            <person name="Haryani S."/>
            <person name="Lau K.J.X."/>
            <person name="Naqvi N.I."/>
        </authorList>
    </citation>
    <scope>NUCLEOTIDE SEQUENCE [LARGE SCALE GENOMIC DNA]</scope>
    <source>
        <strain evidence="1">GMP-LS</strain>
    </source>
</reference>
<evidence type="ECO:0000313" key="2">
    <source>
        <dbReference type="Proteomes" id="UP001305414"/>
    </source>
</evidence>
<name>A0AAN7UGU0_9PEZI</name>
<dbReference type="EMBL" id="JAWHQM010000002">
    <property type="protein sequence ID" value="KAK5625366.1"/>
    <property type="molecule type" value="Genomic_DNA"/>
</dbReference>